<gene>
    <name evidence="1" type="ORF">ANN_05211</name>
</gene>
<sequence length="168" mass="18390">MVGLCDSGNEPPGSLKAICKLNENGSTELIITNRKCKIVIASPTTNLTELSDNRILKSIVGNYRTNSFSDENYDSNLESFLQFVISSNGFSQQEVMLFFELIQVEVASLIIDIYDNGNENDDINSDIHMNAGAGNNSVDDSGDIGDDIVDLIIVTYKSPPSVPYLEQD</sequence>
<accession>A0ABQ8TC78</accession>
<organism evidence="1 2">
    <name type="scientific">Periplaneta americana</name>
    <name type="common">American cockroach</name>
    <name type="synonym">Blatta americana</name>
    <dbReference type="NCBI Taxonomy" id="6978"/>
    <lineage>
        <taxon>Eukaryota</taxon>
        <taxon>Metazoa</taxon>
        <taxon>Ecdysozoa</taxon>
        <taxon>Arthropoda</taxon>
        <taxon>Hexapoda</taxon>
        <taxon>Insecta</taxon>
        <taxon>Pterygota</taxon>
        <taxon>Neoptera</taxon>
        <taxon>Polyneoptera</taxon>
        <taxon>Dictyoptera</taxon>
        <taxon>Blattodea</taxon>
        <taxon>Blattoidea</taxon>
        <taxon>Blattidae</taxon>
        <taxon>Blattinae</taxon>
        <taxon>Periplaneta</taxon>
    </lineage>
</organism>
<evidence type="ECO:0000313" key="2">
    <source>
        <dbReference type="Proteomes" id="UP001148838"/>
    </source>
</evidence>
<protein>
    <submittedName>
        <fullName evidence="1">Uncharacterized protein</fullName>
    </submittedName>
</protein>
<proteinExistence type="predicted"/>
<dbReference type="EMBL" id="JAJSOF020000013">
    <property type="protein sequence ID" value="KAJ4443539.1"/>
    <property type="molecule type" value="Genomic_DNA"/>
</dbReference>
<evidence type="ECO:0000313" key="1">
    <source>
        <dbReference type="EMBL" id="KAJ4443539.1"/>
    </source>
</evidence>
<name>A0ABQ8TC78_PERAM</name>
<comment type="caution">
    <text evidence="1">The sequence shown here is derived from an EMBL/GenBank/DDBJ whole genome shotgun (WGS) entry which is preliminary data.</text>
</comment>
<reference evidence="1 2" key="1">
    <citation type="journal article" date="2022" name="Allergy">
        <title>Genome assembly and annotation of Periplaneta americana reveal a comprehensive cockroach allergen profile.</title>
        <authorList>
            <person name="Wang L."/>
            <person name="Xiong Q."/>
            <person name="Saelim N."/>
            <person name="Wang L."/>
            <person name="Nong W."/>
            <person name="Wan A.T."/>
            <person name="Shi M."/>
            <person name="Liu X."/>
            <person name="Cao Q."/>
            <person name="Hui J.H.L."/>
            <person name="Sookrung N."/>
            <person name="Leung T.F."/>
            <person name="Tungtrongchitr A."/>
            <person name="Tsui S.K.W."/>
        </authorList>
    </citation>
    <scope>NUCLEOTIDE SEQUENCE [LARGE SCALE GENOMIC DNA]</scope>
    <source>
        <strain evidence="1">PWHHKU_190912</strain>
    </source>
</reference>
<dbReference type="Proteomes" id="UP001148838">
    <property type="component" value="Unassembled WGS sequence"/>
</dbReference>
<keyword evidence="2" id="KW-1185">Reference proteome</keyword>